<feature type="domain" description="Pep3/Vps18 beta-propeller" evidence="1">
    <location>
        <begin position="2"/>
        <end position="120"/>
    </location>
</feature>
<reference evidence="2" key="1">
    <citation type="submission" date="2023-05" db="EMBL/GenBank/DDBJ databases">
        <title>Nepenthes gracilis genome sequencing.</title>
        <authorList>
            <person name="Fukushima K."/>
        </authorList>
    </citation>
    <scope>NUCLEOTIDE SEQUENCE</scope>
    <source>
        <strain evidence="2">SING2019-196</strain>
    </source>
</reference>
<name>A0AAD3SGP8_NEPGR</name>
<evidence type="ECO:0000313" key="3">
    <source>
        <dbReference type="Proteomes" id="UP001279734"/>
    </source>
</evidence>
<keyword evidence="3" id="KW-1185">Reference proteome</keyword>
<gene>
    <name evidence="2" type="ORF">Nepgr_012306</name>
</gene>
<organism evidence="2 3">
    <name type="scientific">Nepenthes gracilis</name>
    <name type="common">Slender pitcher plant</name>
    <dbReference type="NCBI Taxonomy" id="150966"/>
    <lineage>
        <taxon>Eukaryota</taxon>
        <taxon>Viridiplantae</taxon>
        <taxon>Streptophyta</taxon>
        <taxon>Embryophyta</taxon>
        <taxon>Tracheophyta</taxon>
        <taxon>Spermatophyta</taxon>
        <taxon>Magnoliopsida</taxon>
        <taxon>eudicotyledons</taxon>
        <taxon>Gunneridae</taxon>
        <taxon>Pentapetalae</taxon>
        <taxon>Caryophyllales</taxon>
        <taxon>Nepenthaceae</taxon>
        <taxon>Nepenthes</taxon>
    </lineage>
</organism>
<protein>
    <recommendedName>
        <fullName evidence="1">Pep3/Vps18 beta-propeller domain-containing protein</fullName>
    </recommendedName>
</protein>
<dbReference type="Pfam" id="PF05131">
    <property type="entry name" value="Pep3_Vps18"/>
    <property type="match status" value="1"/>
</dbReference>
<evidence type="ECO:0000259" key="1">
    <source>
        <dbReference type="Pfam" id="PF05131"/>
    </source>
</evidence>
<comment type="caution">
    <text evidence="2">The sequence shown here is derived from an EMBL/GenBank/DDBJ whole genome shotgun (WGS) entry which is preliminary data.</text>
</comment>
<proteinExistence type="predicted"/>
<evidence type="ECO:0000313" key="2">
    <source>
        <dbReference type="EMBL" id="GMH10465.1"/>
    </source>
</evidence>
<dbReference type="InterPro" id="IPR007810">
    <property type="entry name" value="Pep3/Vps18_beta-prop"/>
</dbReference>
<accession>A0AAD3SGP8</accession>
<dbReference type="Proteomes" id="UP001279734">
    <property type="component" value="Unassembled WGS sequence"/>
</dbReference>
<dbReference type="AlphaFoldDB" id="A0AAD3SGP8"/>
<dbReference type="EMBL" id="BSYO01000010">
    <property type="protein sequence ID" value="GMH10465.1"/>
    <property type="molecule type" value="Genomic_DNA"/>
</dbReference>
<sequence length="125" mass="14125">MGLQMRTTNIGNAGTRYCVIAITPRRLYSFIGIGSLETVFASYFDRAIHFMELPGKNPHSELHFFLNQRRVVHFAWLSRAGIYHGGFNFGASHISQDGDDNFVENKALLNYSKLSEALKQSNLVL</sequence>